<evidence type="ECO:0000259" key="2">
    <source>
        <dbReference type="PROSITE" id="PS51172"/>
    </source>
</evidence>
<dbReference type="InterPro" id="IPR008965">
    <property type="entry name" value="CBM2/CBM3_carb-bd_dom_sf"/>
</dbReference>
<dbReference type="GO" id="GO:0005975">
    <property type="term" value="P:carbohydrate metabolic process"/>
    <property type="evidence" value="ECO:0007669"/>
    <property type="project" value="InterPro"/>
</dbReference>
<comment type="caution">
    <text evidence="4">The sequence shown here is derived from an EMBL/GenBank/DDBJ whole genome shotgun (WGS) entry which is preliminary data.</text>
</comment>
<reference evidence="5" key="1">
    <citation type="submission" date="2015-07" db="EMBL/GenBank/DDBJ databases">
        <title>Near-Complete Genome Sequence of the Cellulolytic Bacterium Bacteroides (Pseudobacteroides) cellulosolvens ATCC 35603.</title>
        <authorList>
            <person name="Dassa B."/>
            <person name="Utturkar S.M."/>
            <person name="Klingeman D.M."/>
            <person name="Hurt R.A."/>
            <person name="Keller M."/>
            <person name="Xu J."/>
            <person name="Reddy Y.H.K."/>
            <person name="Borovok I."/>
            <person name="Grinberg I.R."/>
            <person name="Lamed R."/>
            <person name="Zhivin O."/>
            <person name="Bayer E.A."/>
            <person name="Brown S.D."/>
        </authorList>
    </citation>
    <scope>NUCLEOTIDE SEQUENCE [LARGE SCALE GENOMIC DNA]</scope>
    <source>
        <strain evidence="5">DSM 2933</strain>
    </source>
</reference>
<proteinExistence type="predicted"/>
<dbReference type="InterPro" id="IPR036966">
    <property type="entry name" value="CBM3_sf"/>
</dbReference>
<dbReference type="SUPFAM" id="SSF49384">
    <property type="entry name" value="Carbohydrate-binding domain"/>
    <property type="match status" value="1"/>
</dbReference>
<dbReference type="EMBL" id="LGTC01000001">
    <property type="protein sequence ID" value="KNY25393.1"/>
    <property type="molecule type" value="Genomic_DNA"/>
</dbReference>
<dbReference type="RefSeq" id="WP_036942937.1">
    <property type="nucleotide sequence ID" value="NZ_JQKC01000020.1"/>
</dbReference>
<dbReference type="eggNOG" id="COG3934">
    <property type="taxonomic scope" value="Bacteria"/>
</dbReference>
<sequence precursor="true">MKLKKLSAVLVTAFLLMSNIFVNVSFAAAPSKLKVLYNNNGTAANSNQIYANIKLVNLGTSNIDLSKITIRYYFTKDSDKPLVYYTDYVSMGSMSTKFNAHSPASAKADTYFEIKPSSGTISTSGAIWPKQSEVIFQGRVARKDWSNFDQSNDHSYTIATREYIENPYIAVFESGKLIAGNVPYDASQLKYEAENANLSGKAFVANDHSGYSGTGFVCGYGNDGAKTLFTVNVPESGNYSIKVGYSNASEAEKSLSIYVNGKKTGQIKFARLSSWSTWSEAQAIVPLNNGENTISLQRDIEDGGSVNLDYLLIEPGTIPDVTIPDDETSKFKYEAENAGLSGNAVVANDHSGYSGTGFVCGYGNIGAKALFTVNVPKEGDYIIKVRYANASEAEKSLSLYVNAVKTSQIKFSRFTSWSNWSEVQASVHLNSGANTISLQRDIEDGGSVNLDYLLIE</sequence>
<feature type="signal peptide" evidence="1">
    <location>
        <begin position="1"/>
        <end position="27"/>
    </location>
</feature>
<dbReference type="AlphaFoldDB" id="A0A0L6JI78"/>
<feature type="domain" description="CBM3" evidence="2">
    <location>
        <begin position="29"/>
        <end position="184"/>
    </location>
</feature>
<dbReference type="OrthoDB" id="176168at2"/>
<dbReference type="Pfam" id="PF16990">
    <property type="entry name" value="CBM_35"/>
    <property type="match status" value="2"/>
</dbReference>
<evidence type="ECO:0000313" key="4">
    <source>
        <dbReference type="EMBL" id="KNY25393.1"/>
    </source>
</evidence>
<feature type="chain" id="PRO_5005565819" evidence="1">
    <location>
        <begin position="28"/>
        <end position="456"/>
    </location>
</feature>
<dbReference type="InterPro" id="IPR008979">
    <property type="entry name" value="Galactose-bd-like_sf"/>
</dbReference>
<dbReference type="PATRIC" id="fig|398512.5.peg.675"/>
<protein>
    <submittedName>
        <fullName evidence="4">Type 3a cellulose-binding domain protein</fullName>
    </submittedName>
</protein>
<dbReference type="PROSITE" id="PS51175">
    <property type="entry name" value="CBM6"/>
    <property type="match status" value="2"/>
</dbReference>
<name>A0A0L6JI78_9FIRM</name>
<accession>A0A0L6JI78</accession>
<dbReference type="SMART" id="SM01067">
    <property type="entry name" value="CBM_3"/>
    <property type="match status" value="1"/>
</dbReference>
<keyword evidence="1" id="KW-0732">Signal</keyword>
<dbReference type="PROSITE" id="PS51172">
    <property type="entry name" value="CBM3"/>
    <property type="match status" value="1"/>
</dbReference>
<gene>
    <name evidence="4" type="ORF">Bccel_0653</name>
</gene>
<feature type="domain" description="CBM6" evidence="3">
    <location>
        <begin position="331"/>
        <end position="456"/>
    </location>
</feature>
<dbReference type="GO" id="GO:0030248">
    <property type="term" value="F:cellulose binding"/>
    <property type="evidence" value="ECO:0007669"/>
    <property type="project" value="InterPro"/>
</dbReference>
<dbReference type="Gene3D" id="2.60.40.710">
    <property type="entry name" value="Endoglucanase-like"/>
    <property type="match status" value="1"/>
</dbReference>
<dbReference type="Proteomes" id="UP000036923">
    <property type="component" value="Unassembled WGS sequence"/>
</dbReference>
<feature type="domain" description="CBM6" evidence="3">
    <location>
        <begin position="189"/>
        <end position="314"/>
    </location>
</feature>
<dbReference type="Pfam" id="PF00942">
    <property type="entry name" value="CBM_3"/>
    <property type="match status" value="1"/>
</dbReference>
<dbReference type="PANTHER" id="PTHR43863">
    <property type="entry name" value="HYDROLASE, PUTATIVE (AFU_ORTHOLOGUE AFUA_1G03140)-RELATED"/>
    <property type="match status" value="1"/>
</dbReference>
<dbReference type="eggNOG" id="COG5434">
    <property type="taxonomic scope" value="Bacteria"/>
</dbReference>
<dbReference type="Gene3D" id="2.60.120.260">
    <property type="entry name" value="Galactose-binding domain-like"/>
    <property type="match status" value="2"/>
</dbReference>
<dbReference type="SUPFAM" id="SSF49785">
    <property type="entry name" value="Galactose-binding domain-like"/>
    <property type="match status" value="2"/>
</dbReference>
<dbReference type="CDD" id="cd04083">
    <property type="entry name" value="CBM35_Lmo2446-like"/>
    <property type="match status" value="2"/>
</dbReference>
<dbReference type="InterPro" id="IPR005084">
    <property type="entry name" value="CBM6"/>
</dbReference>
<keyword evidence="5" id="KW-1185">Reference proteome</keyword>
<organism evidence="4 5">
    <name type="scientific">Pseudobacteroides cellulosolvens ATCC 35603 = DSM 2933</name>
    <dbReference type="NCBI Taxonomy" id="398512"/>
    <lineage>
        <taxon>Bacteria</taxon>
        <taxon>Bacillati</taxon>
        <taxon>Bacillota</taxon>
        <taxon>Clostridia</taxon>
        <taxon>Eubacteriales</taxon>
        <taxon>Oscillospiraceae</taxon>
        <taxon>Pseudobacteroides</taxon>
    </lineage>
</organism>
<dbReference type="STRING" id="398512.Bccel_0653"/>
<evidence type="ECO:0000259" key="3">
    <source>
        <dbReference type="PROSITE" id="PS51175"/>
    </source>
</evidence>
<dbReference type="PANTHER" id="PTHR43863:SF2">
    <property type="entry name" value="MALTASE-GLUCOAMYLASE"/>
    <property type="match status" value="1"/>
</dbReference>
<dbReference type="InterPro" id="IPR001956">
    <property type="entry name" value="CBM3"/>
</dbReference>
<evidence type="ECO:0000256" key="1">
    <source>
        <dbReference type="SAM" id="SignalP"/>
    </source>
</evidence>
<evidence type="ECO:0000313" key="5">
    <source>
        <dbReference type="Proteomes" id="UP000036923"/>
    </source>
</evidence>
<dbReference type="InterPro" id="IPR051816">
    <property type="entry name" value="Glycosyl_Hydrolase_31"/>
</dbReference>